<evidence type="ECO:0000313" key="2">
    <source>
        <dbReference type="EMBL" id="KGN39712.1"/>
    </source>
</evidence>
<evidence type="ECO:0000313" key="3">
    <source>
        <dbReference type="Proteomes" id="UP000030013"/>
    </source>
</evidence>
<organism evidence="2 3">
    <name type="scientific">Knoellia aerolata DSM 18566</name>
    <dbReference type="NCBI Taxonomy" id="1385519"/>
    <lineage>
        <taxon>Bacteria</taxon>
        <taxon>Bacillati</taxon>
        <taxon>Actinomycetota</taxon>
        <taxon>Actinomycetes</taxon>
        <taxon>Micrococcales</taxon>
        <taxon>Intrasporangiaceae</taxon>
        <taxon>Knoellia</taxon>
    </lineage>
</organism>
<accession>A0A0A0JUE2</accession>
<protein>
    <recommendedName>
        <fullName evidence="4">Transmembrane protein</fullName>
    </recommendedName>
</protein>
<keyword evidence="3" id="KW-1185">Reference proteome</keyword>
<sequence length="121" mass="13320">MYQRSSFLLICCMDITKPVSPNTVVSQLRNEIAKQEAACGCELGAVFALGALMLFIGHLAVNYTNWSATGAVGRGVLWVAGCSLFGKLLGLAWARWRLLQLRGELDRTLTSHWHVPNAEKE</sequence>
<keyword evidence="1" id="KW-1133">Transmembrane helix</keyword>
<reference evidence="2 3" key="1">
    <citation type="submission" date="2013-08" db="EMBL/GenBank/DDBJ databases">
        <title>The genome sequence of Knoellia aerolata.</title>
        <authorList>
            <person name="Zhu W."/>
            <person name="Wang G."/>
        </authorList>
    </citation>
    <scope>NUCLEOTIDE SEQUENCE [LARGE SCALE GENOMIC DNA]</scope>
    <source>
        <strain evidence="2 3">DSM 18566</strain>
    </source>
</reference>
<name>A0A0A0JUE2_9MICO</name>
<comment type="caution">
    <text evidence="2">The sequence shown here is derived from an EMBL/GenBank/DDBJ whole genome shotgun (WGS) entry which is preliminary data.</text>
</comment>
<dbReference type="STRING" id="1385519.N801_19555"/>
<dbReference type="Proteomes" id="UP000030013">
    <property type="component" value="Unassembled WGS sequence"/>
</dbReference>
<dbReference type="EMBL" id="AVPL01000077">
    <property type="protein sequence ID" value="KGN39712.1"/>
    <property type="molecule type" value="Genomic_DNA"/>
</dbReference>
<dbReference type="AlphaFoldDB" id="A0A0A0JUE2"/>
<feature type="transmembrane region" description="Helical" evidence="1">
    <location>
        <begin position="43"/>
        <end position="63"/>
    </location>
</feature>
<evidence type="ECO:0000256" key="1">
    <source>
        <dbReference type="SAM" id="Phobius"/>
    </source>
</evidence>
<evidence type="ECO:0008006" key="4">
    <source>
        <dbReference type="Google" id="ProtNLM"/>
    </source>
</evidence>
<gene>
    <name evidence="2" type="ORF">N801_19555</name>
</gene>
<keyword evidence="1" id="KW-0812">Transmembrane</keyword>
<feature type="transmembrane region" description="Helical" evidence="1">
    <location>
        <begin position="75"/>
        <end position="94"/>
    </location>
</feature>
<proteinExistence type="predicted"/>
<keyword evidence="1" id="KW-0472">Membrane</keyword>